<gene>
    <name evidence="3" type="ORF">PbJCM13498_24950</name>
</gene>
<accession>A0A5M4B0E5</accession>
<dbReference type="AlphaFoldDB" id="A0A5M4B0E5"/>
<dbReference type="Gene3D" id="3.40.710.10">
    <property type="entry name" value="DD-peptidase/beta-lactamase superfamily"/>
    <property type="match status" value="1"/>
</dbReference>
<sequence>MALQTNDFPKHGFRKKIYFTLFLLGTTLFAHSQNVNEKEKITAHKTNSTINIDGILNDPIWQKTPLTNQLCDENGQYNNTAAWFAYDADNLYAGLICKVNNTSKLNTKLLDRDNQFMLRNDWVAFCVDTYHDGIKAYAFLVDAAGNELDGSLNPPTRDLSFSFSSKWTSAIKRNQDGYTVEMKIPLENLPVRWNKDSVTMAIQIIRYDKQNNRMVQWPATKDIGKFQTIVLHGINQTHPQNLSGVNLEDRLAYKKSKIDVTTLLGRCQGGDASVMDYLLFKKRDISGAEHPRMLHYHLQTEKVNRIFENTSYFKNLNTNIDFETMLERSQTTAFIVLRNDTILNENYFNGFHKDSTFTSFSVAKSFVSTLVGLAISDGFIKSEEDKITKYLPELMKKDARFSEITIRDLLSMSSGLAYSHDGFPSDDEFTYQSPDLRSAVLEHVRISDHPGKHWLYNNYNPLLLGMILERTTGKSVAKYAEEKLWKKMGGSNASWSLDEHGFEKMESGINCKAHDYARFALLLLNKGKYNGIQVIPESWVQKATQPQERPTGYYDYLLKNNTYYNYLWWGKFRDGQENANDFFAMGNKGEYVYICPQKKLTIIRLGFEYGFTPASMSWPDMFYQFATHF</sequence>
<dbReference type="Gene3D" id="2.60.40.1190">
    <property type="match status" value="1"/>
</dbReference>
<dbReference type="InterPro" id="IPR001466">
    <property type="entry name" value="Beta-lactam-related"/>
</dbReference>
<dbReference type="GO" id="GO:0016052">
    <property type="term" value="P:carbohydrate catabolic process"/>
    <property type="evidence" value="ECO:0007669"/>
    <property type="project" value="InterPro"/>
</dbReference>
<evidence type="ECO:0008006" key="5">
    <source>
        <dbReference type="Google" id="ProtNLM"/>
    </source>
</evidence>
<evidence type="ECO:0000313" key="4">
    <source>
        <dbReference type="Proteomes" id="UP000391834"/>
    </source>
</evidence>
<protein>
    <recommendedName>
        <fullName evidence="5">Beta-lactamase-related domain-containing protein</fullName>
    </recommendedName>
</protein>
<dbReference type="GO" id="GO:0004553">
    <property type="term" value="F:hydrolase activity, hydrolyzing O-glycosyl compounds"/>
    <property type="evidence" value="ECO:0007669"/>
    <property type="project" value="InterPro"/>
</dbReference>
<dbReference type="Pfam" id="PF06452">
    <property type="entry name" value="CBM9_1"/>
    <property type="match status" value="1"/>
</dbReference>
<dbReference type="SUPFAM" id="SSF49344">
    <property type="entry name" value="CBD9-like"/>
    <property type="match status" value="1"/>
</dbReference>
<dbReference type="InterPro" id="IPR012338">
    <property type="entry name" value="Beta-lactam/transpept-like"/>
</dbReference>
<evidence type="ECO:0000259" key="2">
    <source>
        <dbReference type="Pfam" id="PF06452"/>
    </source>
</evidence>
<dbReference type="RefSeq" id="WP_051568930.1">
    <property type="nucleotide sequence ID" value="NZ_BLAX01000001.1"/>
</dbReference>
<name>A0A5M4B0E5_9BACT</name>
<feature type="domain" description="Carbohydrate-binding" evidence="2">
    <location>
        <begin position="52"/>
        <end position="223"/>
    </location>
</feature>
<dbReference type="PANTHER" id="PTHR43283">
    <property type="entry name" value="BETA-LACTAMASE-RELATED"/>
    <property type="match status" value="1"/>
</dbReference>
<dbReference type="PANTHER" id="PTHR43283:SF7">
    <property type="entry name" value="BETA-LACTAMASE-RELATED DOMAIN-CONTAINING PROTEIN"/>
    <property type="match status" value="1"/>
</dbReference>
<reference evidence="3 4" key="1">
    <citation type="submission" date="2019-10" db="EMBL/GenBank/DDBJ databases">
        <title>Prolixibacter strains distinguished by the presence of nitrate reductase genes were adept at nitrate-dependent anaerobic corrosion of metallic iron and carbon steel.</title>
        <authorList>
            <person name="Iino T."/>
            <person name="Shono N."/>
            <person name="Ito K."/>
            <person name="Nakamura R."/>
            <person name="Sueoka K."/>
            <person name="Harayama S."/>
            <person name="Ohkuma M."/>
        </authorList>
    </citation>
    <scope>NUCLEOTIDE SEQUENCE [LARGE SCALE GENOMIC DNA]</scope>
    <source>
        <strain evidence="3 4">JCM 13498</strain>
    </source>
</reference>
<dbReference type="SUPFAM" id="SSF56601">
    <property type="entry name" value="beta-lactamase/transpeptidase-like"/>
    <property type="match status" value="1"/>
</dbReference>
<dbReference type="InterPro" id="IPR010502">
    <property type="entry name" value="Carb-bd_dom_fam9"/>
</dbReference>
<comment type="caution">
    <text evidence="3">The sequence shown here is derived from an EMBL/GenBank/DDBJ whole genome shotgun (WGS) entry which is preliminary data.</text>
</comment>
<dbReference type="Proteomes" id="UP000391834">
    <property type="component" value="Unassembled WGS sequence"/>
</dbReference>
<dbReference type="Pfam" id="PF00144">
    <property type="entry name" value="Beta-lactamase"/>
    <property type="match status" value="1"/>
</dbReference>
<evidence type="ECO:0000259" key="1">
    <source>
        <dbReference type="Pfam" id="PF00144"/>
    </source>
</evidence>
<feature type="domain" description="Beta-lactamase-related" evidence="1">
    <location>
        <begin position="330"/>
        <end position="603"/>
    </location>
</feature>
<proteinExistence type="predicted"/>
<dbReference type="InterPro" id="IPR050789">
    <property type="entry name" value="Diverse_Enzym_Activities"/>
</dbReference>
<organism evidence="3 4">
    <name type="scientific">Prolixibacter bellariivorans</name>
    <dbReference type="NCBI Taxonomy" id="314319"/>
    <lineage>
        <taxon>Bacteria</taxon>
        <taxon>Pseudomonadati</taxon>
        <taxon>Bacteroidota</taxon>
        <taxon>Bacteroidia</taxon>
        <taxon>Marinilabiliales</taxon>
        <taxon>Prolixibacteraceae</taxon>
        <taxon>Prolixibacter</taxon>
    </lineage>
</organism>
<keyword evidence="4" id="KW-1185">Reference proteome</keyword>
<evidence type="ECO:0000313" key="3">
    <source>
        <dbReference type="EMBL" id="GET33632.1"/>
    </source>
</evidence>
<dbReference type="OrthoDB" id="9773047at2"/>
<dbReference type="EMBL" id="BLAX01000001">
    <property type="protein sequence ID" value="GET33632.1"/>
    <property type="molecule type" value="Genomic_DNA"/>
</dbReference>
<dbReference type="GO" id="GO:0030246">
    <property type="term" value="F:carbohydrate binding"/>
    <property type="evidence" value="ECO:0007669"/>
    <property type="project" value="InterPro"/>
</dbReference>